<keyword evidence="1" id="KW-1133">Transmembrane helix</keyword>
<keyword evidence="1" id="KW-0472">Membrane</keyword>
<evidence type="ECO:0000313" key="2">
    <source>
        <dbReference type="EMBL" id="KKS82837.1"/>
    </source>
</evidence>
<evidence type="ECO:0000313" key="3">
    <source>
        <dbReference type="Proteomes" id="UP000034810"/>
    </source>
</evidence>
<dbReference type="Pfam" id="PF07963">
    <property type="entry name" value="N_methyl"/>
    <property type="match status" value="1"/>
</dbReference>
<accession>A0A0G1CBB3</accession>
<dbReference type="AlphaFoldDB" id="A0A0G1CBB3"/>
<dbReference type="PROSITE" id="PS00409">
    <property type="entry name" value="PROKAR_NTER_METHYL"/>
    <property type="match status" value="1"/>
</dbReference>
<dbReference type="SUPFAM" id="SSF54523">
    <property type="entry name" value="Pili subunits"/>
    <property type="match status" value="1"/>
</dbReference>
<dbReference type="Proteomes" id="UP000034810">
    <property type="component" value="Unassembled WGS sequence"/>
</dbReference>
<comment type="caution">
    <text evidence="2">The sequence shown here is derived from an EMBL/GenBank/DDBJ whole genome shotgun (WGS) entry which is preliminary data.</text>
</comment>
<feature type="transmembrane region" description="Helical" evidence="1">
    <location>
        <begin position="21"/>
        <end position="39"/>
    </location>
</feature>
<reference evidence="2 3" key="1">
    <citation type="journal article" date="2015" name="Nature">
        <title>rRNA introns, odd ribosomes, and small enigmatic genomes across a large radiation of phyla.</title>
        <authorList>
            <person name="Brown C.T."/>
            <person name="Hug L.A."/>
            <person name="Thomas B.C."/>
            <person name="Sharon I."/>
            <person name="Castelle C.J."/>
            <person name="Singh A."/>
            <person name="Wilkins M.J."/>
            <person name="Williams K.H."/>
            <person name="Banfield J.F."/>
        </authorList>
    </citation>
    <scope>NUCLEOTIDE SEQUENCE [LARGE SCALE GENOMIC DNA]</scope>
</reference>
<dbReference type="Gene3D" id="3.30.700.10">
    <property type="entry name" value="Glycoprotein, Type 4 Pilin"/>
    <property type="match status" value="1"/>
</dbReference>
<dbReference type="EMBL" id="LCFA01000004">
    <property type="protein sequence ID" value="KKS82837.1"/>
    <property type="molecule type" value="Genomic_DNA"/>
</dbReference>
<protein>
    <submittedName>
        <fullName evidence="2">Uncharacterized protein</fullName>
    </submittedName>
</protein>
<organism evidence="2 3">
    <name type="scientific">Candidatus Wolfebacteria bacterium GW2011_GWC1_43_10</name>
    <dbReference type="NCBI Taxonomy" id="1619011"/>
    <lineage>
        <taxon>Bacteria</taxon>
        <taxon>Candidatus Wolfeibacteriota</taxon>
    </lineage>
</organism>
<name>A0A0G1CBB3_9BACT</name>
<keyword evidence="1" id="KW-0812">Transmembrane</keyword>
<evidence type="ECO:0000256" key="1">
    <source>
        <dbReference type="SAM" id="Phobius"/>
    </source>
</evidence>
<dbReference type="InterPro" id="IPR012902">
    <property type="entry name" value="N_methyl_site"/>
</dbReference>
<gene>
    <name evidence="2" type="ORF">UV58_C0004G0010</name>
</gene>
<proteinExistence type="predicted"/>
<dbReference type="NCBIfam" id="TIGR02532">
    <property type="entry name" value="IV_pilin_GFxxxE"/>
    <property type="match status" value="1"/>
</dbReference>
<dbReference type="InterPro" id="IPR045584">
    <property type="entry name" value="Pilin-like"/>
</dbReference>
<sequence length="188" mass="19872">MSNASKKLADDSKRGFTLVELLVVIGVLAILTAAVVVVLNPAELLAQARDTQRMSDLDAIRGAVSLYLVATTTPVFGTTVYSTSGTDGFNCGAATARDVYTIDGNGWITIDFSTMTNPSSPISALPRDPVNNATNHYVYKGDNTDKNFELNAQLESSKYASTKETNDGGSSTTVYEVGTDPGLTLCNS</sequence>